<name>A0A2H4SVU6_CORMI</name>
<keyword evidence="8 15" id="KW-0418">Kinase</keyword>
<evidence type="ECO:0000313" key="15">
    <source>
        <dbReference type="EMBL" id="ATY67219.1"/>
    </source>
</evidence>
<evidence type="ECO:0000256" key="9">
    <source>
        <dbReference type="ARBA" id="ARBA00022840"/>
    </source>
</evidence>
<dbReference type="GO" id="GO:0004674">
    <property type="term" value="F:protein serine/threonine kinase activity"/>
    <property type="evidence" value="ECO:0007669"/>
    <property type="project" value="UniProtKB-EC"/>
</dbReference>
<evidence type="ECO:0000256" key="12">
    <source>
        <dbReference type="ARBA" id="ARBA00047899"/>
    </source>
</evidence>
<evidence type="ECO:0000313" key="16">
    <source>
        <dbReference type="Proteomes" id="UP000323067"/>
    </source>
</evidence>
<dbReference type="Proteomes" id="UP000323067">
    <property type="component" value="Chromosome i"/>
</dbReference>
<reference evidence="15 16" key="1">
    <citation type="journal article" date="2017" name="BMC Genomics">
        <title>Chromosome level assembly and secondary metabolite potential of the parasitic fungus Cordyceps militaris.</title>
        <authorList>
            <person name="Kramer G.J."/>
            <person name="Nodwell J.R."/>
        </authorList>
    </citation>
    <scope>NUCLEOTIDE SEQUENCE [LARGE SCALE GENOMIC DNA]</scope>
    <source>
        <strain evidence="15 16">ATCC 34164</strain>
    </source>
</reference>
<evidence type="ECO:0000256" key="7">
    <source>
        <dbReference type="ARBA" id="ARBA00022741"/>
    </source>
</evidence>
<evidence type="ECO:0000259" key="14">
    <source>
        <dbReference type="PROSITE" id="PS50011"/>
    </source>
</evidence>
<keyword evidence="6" id="KW-0808">Transferase</keyword>
<evidence type="ECO:0000256" key="3">
    <source>
        <dbReference type="ARBA" id="ARBA00012513"/>
    </source>
</evidence>
<dbReference type="Pfam" id="PF00069">
    <property type="entry name" value="Pkinase"/>
    <property type="match status" value="1"/>
</dbReference>
<evidence type="ECO:0000256" key="4">
    <source>
        <dbReference type="ARBA" id="ARBA00013948"/>
    </source>
</evidence>
<dbReference type="VEuPathDB" id="FungiDB:A9K55_000354"/>
<evidence type="ECO:0000256" key="11">
    <source>
        <dbReference type="ARBA" id="ARBA00033194"/>
    </source>
</evidence>
<gene>
    <name evidence="15" type="ORF">A9K55_000354</name>
</gene>
<dbReference type="InterPro" id="IPR008266">
    <property type="entry name" value="Tyr_kinase_AS"/>
</dbReference>
<feature type="domain" description="Protein kinase" evidence="14">
    <location>
        <begin position="17"/>
        <end position="250"/>
    </location>
</feature>
<comment type="catalytic activity">
    <reaction evidence="13">
        <text>L-seryl-[protein] + ATP = O-phospho-L-seryl-[protein] + ADP + H(+)</text>
        <dbReference type="Rhea" id="RHEA:17989"/>
        <dbReference type="Rhea" id="RHEA-COMP:9863"/>
        <dbReference type="Rhea" id="RHEA-COMP:11604"/>
        <dbReference type="ChEBI" id="CHEBI:15378"/>
        <dbReference type="ChEBI" id="CHEBI:29999"/>
        <dbReference type="ChEBI" id="CHEBI:30616"/>
        <dbReference type="ChEBI" id="CHEBI:83421"/>
        <dbReference type="ChEBI" id="CHEBI:456216"/>
        <dbReference type="EC" id="2.7.11.1"/>
    </reaction>
</comment>
<dbReference type="SUPFAM" id="SSF56112">
    <property type="entry name" value="Protein kinase-like (PK-like)"/>
    <property type="match status" value="1"/>
</dbReference>
<proteinExistence type="predicted"/>
<dbReference type="VEuPathDB" id="FungiDB:CCM_09251"/>
<keyword evidence="7" id="KW-0547">Nucleotide-binding</keyword>
<dbReference type="AlphaFoldDB" id="A0A2H4SVU6"/>
<dbReference type="PANTHER" id="PTHR44329">
    <property type="entry name" value="SERINE/THREONINE-PROTEIN KINASE TNNI3K-RELATED"/>
    <property type="match status" value="1"/>
</dbReference>
<dbReference type="Gene3D" id="1.10.510.10">
    <property type="entry name" value="Transferase(Phosphotransferase) domain 1"/>
    <property type="match status" value="1"/>
</dbReference>
<dbReference type="PANTHER" id="PTHR44329:SF288">
    <property type="entry name" value="MITOGEN-ACTIVATED PROTEIN KINASE KINASE KINASE 20"/>
    <property type="match status" value="1"/>
</dbReference>
<dbReference type="InterPro" id="IPR051681">
    <property type="entry name" value="Ser/Thr_Kinases-Pseudokinases"/>
</dbReference>
<protein>
    <recommendedName>
        <fullName evidence="5">EKC/KEOPS complex subunit BUD32</fullName>
        <ecNumber evidence="3">2.7.11.1</ecNumber>
    </recommendedName>
    <alternativeName>
        <fullName evidence="10 11">Atypical Serine/threonine protein kinase BUD32</fullName>
    </alternativeName>
    <alternativeName>
        <fullName evidence="4">EKC/KEOPS complex subunit bud32</fullName>
    </alternativeName>
</protein>
<comment type="function">
    <text evidence="1">Component of the EKC/KEOPS complex that is required for the formation of a threonylcarbamoyl group on adenosine at position 37 (t(6)A37) in tRNAs that read codons beginning with adenine. The complex is probably involved in the transfer of the threonylcarbamoyl moiety of threonylcarbamoyl-AMP (TC-AMP) to the N6 group of A37. BUD32 has ATPase activity in the context of the EKC/KEOPS complex and likely plays a supporting role to the catalytic subunit KAE1. The EKC/KEOPS complex also promotes both telomere uncapping and telomere elongation. The complex is required for efficient recruitment of transcriptional coactivators.</text>
</comment>
<sequence>MSPTTSGDDEIQYPSGFGYSDLVGWGTTGLVVLDRRTQTIIKTPFDPQDEENVCRLLRERQVYERLSERGGHEGLLSFIGPFESGIRLEYAPNHNLQSYNTEHDIEFAQRLRWATEIATALDFVHQAGVIHGDLTCANIFLDQNLRTKLADFAGSSIDGSPLLVNVTDSHQFFGPLVSVRADLFAFGSVLYEIMTGHAPYEGLDETEIRDRYQKREFPETDSLEVGTIIRRCWYGHYQGLEAVVKELRGM</sequence>
<accession>A0A2H4SVU6</accession>
<evidence type="ECO:0000256" key="1">
    <source>
        <dbReference type="ARBA" id="ARBA00003747"/>
    </source>
</evidence>
<dbReference type="GO" id="GO:0005524">
    <property type="term" value="F:ATP binding"/>
    <property type="evidence" value="ECO:0007669"/>
    <property type="project" value="UniProtKB-KW"/>
</dbReference>
<comment type="catalytic activity">
    <reaction evidence="12">
        <text>L-threonyl-[protein] + ATP = O-phospho-L-threonyl-[protein] + ADP + H(+)</text>
        <dbReference type="Rhea" id="RHEA:46608"/>
        <dbReference type="Rhea" id="RHEA-COMP:11060"/>
        <dbReference type="Rhea" id="RHEA-COMP:11605"/>
        <dbReference type="ChEBI" id="CHEBI:15378"/>
        <dbReference type="ChEBI" id="CHEBI:30013"/>
        <dbReference type="ChEBI" id="CHEBI:30616"/>
        <dbReference type="ChEBI" id="CHEBI:61977"/>
        <dbReference type="ChEBI" id="CHEBI:456216"/>
        <dbReference type="EC" id="2.7.11.1"/>
    </reaction>
</comment>
<evidence type="ECO:0000256" key="2">
    <source>
        <dbReference type="ARBA" id="ARBA00011534"/>
    </source>
</evidence>
<dbReference type="InterPro" id="IPR000719">
    <property type="entry name" value="Prot_kinase_dom"/>
</dbReference>
<evidence type="ECO:0000256" key="10">
    <source>
        <dbReference type="ARBA" id="ARBA00030980"/>
    </source>
</evidence>
<evidence type="ECO:0000256" key="5">
    <source>
        <dbReference type="ARBA" id="ARBA00019973"/>
    </source>
</evidence>
<evidence type="ECO:0000256" key="6">
    <source>
        <dbReference type="ARBA" id="ARBA00022679"/>
    </source>
</evidence>
<dbReference type="EC" id="2.7.11.1" evidence="3"/>
<dbReference type="EMBL" id="CP023328">
    <property type="protein sequence ID" value="ATY67219.1"/>
    <property type="molecule type" value="Genomic_DNA"/>
</dbReference>
<evidence type="ECO:0000256" key="8">
    <source>
        <dbReference type="ARBA" id="ARBA00022777"/>
    </source>
</evidence>
<dbReference type="PROSITE" id="PS00109">
    <property type="entry name" value="PROTEIN_KINASE_TYR"/>
    <property type="match status" value="1"/>
</dbReference>
<organism evidence="15 16">
    <name type="scientific">Cordyceps militaris</name>
    <name type="common">Caterpillar fungus</name>
    <name type="synonym">Clavaria militaris</name>
    <dbReference type="NCBI Taxonomy" id="73501"/>
    <lineage>
        <taxon>Eukaryota</taxon>
        <taxon>Fungi</taxon>
        <taxon>Dikarya</taxon>
        <taxon>Ascomycota</taxon>
        <taxon>Pezizomycotina</taxon>
        <taxon>Sordariomycetes</taxon>
        <taxon>Hypocreomycetidae</taxon>
        <taxon>Hypocreales</taxon>
        <taxon>Cordycipitaceae</taxon>
        <taxon>Cordyceps</taxon>
    </lineage>
</organism>
<dbReference type="PROSITE" id="PS50011">
    <property type="entry name" value="PROTEIN_KINASE_DOM"/>
    <property type="match status" value="1"/>
</dbReference>
<evidence type="ECO:0000256" key="13">
    <source>
        <dbReference type="ARBA" id="ARBA00048679"/>
    </source>
</evidence>
<keyword evidence="9" id="KW-0067">ATP-binding</keyword>
<dbReference type="InterPro" id="IPR011009">
    <property type="entry name" value="Kinase-like_dom_sf"/>
</dbReference>
<comment type="subunit">
    <text evidence="2">Component of the EKC/KEOPS complex composed of at least BUD32, CGI121, GON7, KAE1 and PCC1; the whole complex dimerizes.</text>
</comment>